<dbReference type="Pfam" id="PF13455">
    <property type="entry name" value="MUG113"/>
    <property type="match status" value="1"/>
</dbReference>
<reference evidence="4 5" key="1">
    <citation type="submission" date="2020-07" db="EMBL/GenBank/DDBJ databases">
        <title>Sequencing the genomes of 1000 actinobacteria strains.</title>
        <authorList>
            <person name="Klenk H.-P."/>
        </authorList>
    </citation>
    <scope>NUCLEOTIDE SEQUENCE [LARGE SCALE GENOMIC DNA]</scope>
    <source>
        <strain evidence="4 5">LI1</strain>
    </source>
</reference>
<comment type="caution">
    <text evidence="4">The sequence shown here is derived from an EMBL/GenBank/DDBJ whole genome shotgun (WGS) entry which is preliminary data.</text>
</comment>
<dbReference type="AlphaFoldDB" id="A0A7Z0EBU2"/>
<evidence type="ECO:0000313" key="4">
    <source>
        <dbReference type="EMBL" id="NYJ18720.1"/>
    </source>
</evidence>
<dbReference type="InterPro" id="IPR025280">
    <property type="entry name" value="SNIPE"/>
</dbReference>
<keyword evidence="5" id="KW-1185">Reference proteome</keyword>
<feature type="region of interest" description="Disordered" evidence="2">
    <location>
        <begin position="1"/>
        <end position="35"/>
    </location>
</feature>
<evidence type="ECO:0000259" key="3">
    <source>
        <dbReference type="SMART" id="SM00974"/>
    </source>
</evidence>
<proteinExistence type="predicted"/>
<protein>
    <submittedName>
        <fullName evidence="4">Seryl-tRNA synthetase</fullName>
    </submittedName>
</protein>
<dbReference type="SMART" id="SM00974">
    <property type="entry name" value="T5orf172"/>
    <property type="match status" value="1"/>
</dbReference>
<organism evidence="4 5">
    <name type="scientific">Glaciibacter psychrotolerans</name>
    <dbReference type="NCBI Taxonomy" id="670054"/>
    <lineage>
        <taxon>Bacteria</taxon>
        <taxon>Bacillati</taxon>
        <taxon>Actinomycetota</taxon>
        <taxon>Actinomycetes</taxon>
        <taxon>Micrococcales</taxon>
        <taxon>Microbacteriaceae</taxon>
        <taxon>Glaciibacter</taxon>
    </lineage>
</organism>
<dbReference type="InterPro" id="IPR018306">
    <property type="entry name" value="Phage_T5_Orf172_DNA-bd"/>
</dbReference>
<keyword evidence="4" id="KW-0030">Aminoacyl-tRNA synthetase</keyword>
<feature type="coiled-coil region" evidence="1">
    <location>
        <begin position="133"/>
        <end position="185"/>
    </location>
</feature>
<dbReference type="Pfam" id="PF13250">
    <property type="entry name" value="SNIPE"/>
    <property type="match status" value="1"/>
</dbReference>
<accession>A0A7Z0EBU2</accession>
<evidence type="ECO:0000256" key="2">
    <source>
        <dbReference type="SAM" id="MobiDB-lite"/>
    </source>
</evidence>
<dbReference type="GO" id="GO:0004812">
    <property type="term" value="F:aminoacyl-tRNA ligase activity"/>
    <property type="evidence" value="ECO:0007669"/>
    <property type="project" value="UniProtKB-KW"/>
</dbReference>
<dbReference type="Proteomes" id="UP000537260">
    <property type="component" value="Unassembled WGS sequence"/>
</dbReference>
<feature type="domain" description="Bacteriophage T5 Orf172 DNA-binding" evidence="3">
    <location>
        <begin position="411"/>
        <end position="494"/>
    </location>
</feature>
<dbReference type="EMBL" id="JACCFM010000001">
    <property type="protein sequence ID" value="NYJ18720.1"/>
    <property type="molecule type" value="Genomic_DNA"/>
</dbReference>
<evidence type="ECO:0000313" key="5">
    <source>
        <dbReference type="Proteomes" id="UP000537260"/>
    </source>
</evidence>
<sequence length="528" mass="59055">MSLVFNPAPGWPEPPADWVPEADWQPDPEWPPAPEGWQLWIEQPAAASTPQAPSTLPRWGLRKFAQSMAAELETLRAANAELTLVSTEYSTLQATLDAAHVTDTVDAVQKLEAHAADIRLGIAAAEAAARQNIVAIDAEAEQHRAALAAVEAQSAERRTQIALEEQALQAELRTLTATVVNLRDTAVLQDAGLFDFEHAAENSLELKDKLDTLRAKIKAEVRSKDAISFDPSSFTFNNSPAQGAKFVKEFATLMLRAYNSEAENCVKSVRAGNLTAAEARLDRARDTISKLGLRMNINVGSRYHRMRMDELGLAARYLVALAAKKEAEREERARLREEEKVLREIEAARAKLDKERAQYVKALEQLLQQPGADTTELEQRLAQIDLDIENVEFRRANTRAGHVYVISNVGAFGERMVKIGMTRRQEPNDRVKELGDASVPFAFDKHALIFSKDAVGLEAALHREFAHVRVNRINQRREFFYATPVEVRDALVRHDGHLLDFVEYPEAEEFRLSQAIFDQERRILTAVA</sequence>
<gene>
    <name evidence="4" type="ORF">HNR05_000511</name>
</gene>
<feature type="coiled-coil region" evidence="1">
    <location>
        <begin position="318"/>
        <end position="369"/>
    </location>
</feature>
<keyword evidence="4" id="KW-0436">Ligase</keyword>
<keyword evidence="1" id="KW-0175">Coiled coil</keyword>
<dbReference type="RefSeq" id="WP_179577589.1">
    <property type="nucleotide sequence ID" value="NZ_JACCFM010000001.1"/>
</dbReference>
<name>A0A7Z0EBU2_9MICO</name>
<evidence type="ECO:0000256" key="1">
    <source>
        <dbReference type="SAM" id="Coils"/>
    </source>
</evidence>